<gene>
    <name evidence="3" type="ORF">DEH84_13820</name>
</gene>
<dbReference type="AlphaFoldDB" id="A0A2U8FTJ3"/>
<feature type="region of interest" description="Disordered" evidence="1">
    <location>
        <begin position="623"/>
        <end position="647"/>
    </location>
</feature>
<evidence type="ECO:0000256" key="2">
    <source>
        <dbReference type="SAM" id="SignalP"/>
    </source>
</evidence>
<evidence type="ECO:0008006" key="5">
    <source>
        <dbReference type="Google" id="ProtNLM"/>
    </source>
</evidence>
<dbReference type="OrthoDB" id="19542at2"/>
<dbReference type="EMBL" id="CP029210">
    <property type="protein sequence ID" value="AWI54381.1"/>
    <property type="molecule type" value="Genomic_DNA"/>
</dbReference>
<evidence type="ECO:0000256" key="1">
    <source>
        <dbReference type="SAM" id="MobiDB-lite"/>
    </source>
</evidence>
<dbReference type="PROSITE" id="PS51257">
    <property type="entry name" value="PROKAR_LIPOPROTEIN"/>
    <property type="match status" value="1"/>
</dbReference>
<dbReference type="RefSeq" id="WP_109037377.1">
    <property type="nucleotide sequence ID" value="NZ_CP029210.1"/>
</dbReference>
<evidence type="ECO:0000313" key="3">
    <source>
        <dbReference type="EMBL" id="AWI54381.1"/>
    </source>
</evidence>
<keyword evidence="4" id="KW-1185">Reference proteome</keyword>
<feature type="signal peptide" evidence="2">
    <location>
        <begin position="1"/>
        <end position="26"/>
    </location>
</feature>
<sequence>MKLVFAARRAHILLAGLLGVSWAACADPAQTHAISQTERLSAWFERHPSLQRPGDTASWAWHAASERGGQAVLQRELAEALGASHSALAGFVRSLPVTGRVALPLVDGRWLQTNPAADPILREGDTLVRHARTGDVAVLLPTGHVCRVSHQPSATWLAYVRACDPSVAPSLSWLIQPDGQVVTADALDRHAAQPVLAPGGWLWAPPPDGAIPPAVSSRLAQFLATQGPADPAYPWTLRDRRIAAEPGLPDAPLPTSVNDWGTVGLLQTPTARMEPAGTAGLMFGRVLPYAHLKARLQPFDWLSVSFGYVSASDRLYGAEDLSGDRSYVDKSADVKLRLWREAAWRPQVAVGLRDLIGTGLFASEYVVANKAFGNLDLSLGMAWGYLGSRGQFRNPLGLVSSKFDERPAIRSESGGTLNSKSYFRGRTALFGGVQYQLPSHPSWLLKLEYDGNDYRSPTDRGNIQAASPWNVGVVYRARSWLDLTVGFERGNQIMFGFSLHERMNRLDMIKFLDPPRVPVRPVGVASGQAHSVSDTVAELERQAGAAVKRVHADDVRWTLVLDGADRGAQRPLVDKVVAVAHRDAPATVQTIGVALEERGVPVAEVAVDRAQWARERTEFLRPSERQTDRVTRPVAAGDAARQPGNLYDRDAAGLGQRGRAGLGLSYAQSLGGPDGLLFSLGAVAQGEYRLRDDLWATGVLQLRLLDNYDKFDYTAPSNLPRVRTFIREYQTDRRVTVPVAQVTHFGEAGQNHFYLAYGGLLESMYAGAGAEYLYRPLGSRWAVGVDVNRVQQREFSQGLGLRDYKVTTGHTTLYWDTGFEDVLLRLSAGRYLAGDVGMTVDASRVFANGVRFGAYATKTDVSAAQFGEGSFDKGIYVSIPFDVMLPRTGGGTATVTYAPLIRDGGARLNRRFTLYDLTRSRDVRAASTPDSTLP</sequence>
<reference evidence="3 4" key="1">
    <citation type="submission" date="2018-05" db="EMBL/GenBank/DDBJ databases">
        <title>complete genome sequence of Aquabacterium olei NBRC 110486.</title>
        <authorList>
            <person name="Tang B."/>
            <person name="Chang J."/>
            <person name="Zhang L."/>
            <person name="Yang H."/>
        </authorList>
    </citation>
    <scope>NUCLEOTIDE SEQUENCE [LARGE SCALE GENOMIC DNA]</scope>
    <source>
        <strain evidence="3 4">NBRC 110486</strain>
    </source>
</reference>
<accession>A0A2U8FTJ3</accession>
<dbReference type="InterPro" id="IPR010344">
    <property type="entry name" value="YbjH"/>
</dbReference>
<organism evidence="3 4">
    <name type="scientific">Aquabacterium olei</name>
    <dbReference type="NCBI Taxonomy" id="1296669"/>
    <lineage>
        <taxon>Bacteria</taxon>
        <taxon>Pseudomonadati</taxon>
        <taxon>Pseudomonadota</taxon>
        <taxon>Betaproteobacteria</taxon>
        <taxon>Burkholderiales</taxon>
        <taxon>Aquabacterium</taxon>
    </lineage>
</organism>
<dbReference type="Proteomes" id="UP000244892">
    <property type="component" value="Chromosome"/>
</dbReference>
<protein>
    <recommendedName>
        <fullName evidence="5">YjbH domain-containing protein</fullName>
    </recommendedName>
</protein>
<dbReference type="KEGG" id="aon:DEH84_13820"/>
<keyword evidence="2" id="KW-0732">Signal</keyword>
<evidence type="ECO:0000313" key="4">
    <source>
        <dbReference type="Proteomes" id="UP000244892"/>
    </source>
</evidence>
<feature type="chain" id="PRO_5015896317" description="YjbH domain-containing protein" evidence="2">
    <location>
        <begin position="27"/>
        <end position="934"/>
    </location>
</feature>
<dbReference type="Pfam" id="PF06082">
    <property type="entry name" value="YjbH"/>
    <property type="match status" value="1"/>
</dbReference>
<name>A0A2U8FTJ3_9BURK</name>
<proteinExistence type="predicted"/>